<feature type="transmembrane region" description="Helical" evidence="1">
    <location>
        <begin position="117"/>
        <end position="139"/>
    </location>
</feature>
<feature type="transmembrane region" description="Helical" evidence="1">
    <location>
        <begin position="92"/>
        <end position="110"/>
    </location>
</feature>
<gene>
    <name evidence="2" type="ORF">SAMN05216392_1823</name>
</gene>
<keyword evidence="1" id="KW-1133">Transmembrane helix</keyword>
<feature type="transmembrane region" description="Helical" evidence="1">
    <location>
        <begin position="151"/>
        <end position="169"/>
    </location>
</feature>
<dbReference type="Proteomes" id="UP000182870">
    <property type="component" value="Unassembled WGS sequence"/>
</dbReference>
<name>A0A1H1B925_STREI</name>
<evidence type="ECO:0000256" key="1">
    <source>
        <dbReference type="SAM" id="Phobius"/>
    </source>
</evidence>
<protein>
    <recommendedName>
        <fullName evidence="4">DUF418 domain-containing protein</fullName>
    </recommendedName>
</protein>
<feature type="transmembrane region" description="Helical" evidence="1">
    <location>
        <begin position="33"/>
        <end position="55"/>
    </location>
</feature>
<dbReference type="RefSeq" id="WP_074561334.1">
    <property type="nucleotide sequence ID" value="NZ_FNKE01000003.1"/>
</dbReference>
<evidence type="ECO:0000313" key="3">
    <source>
        <dbReference type="Proteomes" id="UP000182870"/>
    </source>
</evidence>
<proteinExistence type="predicted"/>
<feature type="transmembrane region" description="Helical" evidence="1">
    <location>
        <begin position="251"/>
        <end position="268"/>
    </location>
</feature>
<evidence type="ECO:0008006" key="4">
    <source>
        <dbReference type="Google" id="ProtNLM"/>
    </source>
</evidence>
<dbReference type="EMBL" id="FNKE01000003">
    <property type="protein sequence ID" value="SDQ48311.1"/>
    <property type="molecule type" value="Genomic_DNA"/>
</dbReference>
<organism evidence="2 3">
    <name type="scientific">Streptococcus equinus</name>
    <name type="common">Streptococcus bovis</name>
    <dbReference type="NCBI Taxonomy" id="1335"/>
    <lineage>
        <taxon>Bacteria</taxon>
        <taxon>Bacillati</taxon>
        <taxon>Bacillota</taxon>
        <taxon>Bacilli</taxon>
        <taxon>Lactobacillales</taxon>
        <taxon>Streptococcaceae</taxon>
        <taxon>Streptococcus</taxon>
    </lineage>
</organism>
<reference evidence="2 3" key="1">
    <citation type="submission" date="2016-10" db="EMBL/GenBank/DDBJ databases">
        <authorList>
            <person name="de Groot N.N."/>
        </authorList>
    </citation>
    <scope>NUCLEOTIDE SEQUENCE [LARGE SCALE GENOMIC DNA]</scope>
    <source>
        <strain evidence="2 3">Sb05</strain>
    </source>
</reference>
<dbReference type="OrthoDB" id="2936540at2"/>
<evidence type="ECO:0000313" key="2">
    <source>
        <dbReference type="EMBL" id="SDQ48311.1"/>
    </source>
</evidence>
<feature type="transmembrane region" description="Helical" evidence="1">
    <location>
        <begin position="314"/>
        <end position="333"/>
    </location>
</feature>
<accession>A0A1H1B925</accession>
<keyword evidence="1" id="KW-0812">Transmembrane</keyword>
<dbReference type="AlphaFoldDB" id="A0A1H1B925"/>
<keyword evidence="1" id="KW-0472">Membrane</keyword>
<feature type="transmembrane region" description="Helical" evidence="1">
    <location>
        <begin position="181"/>
        <end position="201"/>
    </location>
</feature>
<sequence>MPSNKRLLALDAIRGLAVIGMYIQHFASNSTNAFVSGNTMILFVLCSGISYSLMFKKYGHLGSQKVFRVKILVRSVFIDLIGYGIILLNAPFGVVLPAYAILYLISIPFLDMDDEMLTLWISLSYIICPIIMVIGLSYLSGSVLLADIAGGPLSAVAWLPVFSLGILIGRMELNNPKIQKNLLIFGTTILIPAKSFALYVLPKLFRITEKITMTNYDKTASDFAVWPNNVGQINWTMLFVDAPQGGSSFELLIGTGGCLIFIATLLYLESKLPKLISLFSKVGQVSLTMYVLQFIFAWGVGISGSNVVDWEIGNFFLGDIGIFILVVAIGWGIQKTNLAIFEKNVRKFEKKFI</sequence>